<gene>
    <name evidence="8" type="ORF">HY30_08450</name>
</gene>
<evidence type="ECO:0000256" key="5">
    <source>
        <dbReference type="ARBA" id="ARBA00023136"/>
    </source>
</evidence>
<sequence length="220" mass="23596">MADEDECCGVNENLIRSPGYRRALLIVVILNVVYGVIELFGGFLANSQALKADALDFLGDGSITFLGLLAIGWSLVWRARSALIQGVFLGLLGFWVIVSTILKAMNDTPVEAGLMGLFAVVALVINVVAVLPLLPYRDGDANMRAVWLFSRNDAIGNVAVIVAAGLVALTSTRWPDLIVAFLIAALFLHSAWTIIQHAIRDLHTANASLADPLSIKTAIE</sequence>
<comment type="subcellular location">
    <subcellularLocation>
        <location evidence="1">Membrane</location>
        <topology evidence="1">Multi-pass membrane protein</topology>
    </subcellularLocation>
</comment>
<keyword evidence="4 6" id="KW-1133">Transmembrane helix</keyword>
<accession>A0A062UF50</accession>
<evidence type="ECO:0000256" key="4">
    <source>
        <dbReference type="ARBA" id="ARBA00022989"/>
    </source>
</evidence>
<dbReference type="PATRIC" id="fig|1280947.3.peg.3129"/>
<dbReference type="InterPro" id="IPR050681">
    <property type="entry name" value="CDF/SLC30A"/>
</dbReference>
<keyword evidence="3" id="KW-0864">Zinc transport</keyword>
<keyword evidence="9" id="KW-1185">Reference proteome</keyword>
<feature type="transmembrane region" description="Helical" evidence="6">
    <location>
        <begin position="114"/>
        <end position="134"/>
    </location>
</feature>
<protein>
    <recommendedName>
        <fullName evidence="7">Cation efflux protein transmembrane domain-containing protein</fullName>
    </recommendedName>
</protein>
<keyword evidence="2 6" id="KW-0812">Transmembrane</keyword>
<keyword evidence="3" id="KW-0813">Transport</keyword>
<evidence type="ECO:0000256" key="2">
    <source>
        <dbReference type="ARBA" id="ARBA00022692"/>
    </source>
</evidence>
<feature type="transmembrane region" description="Helical" evidence="6">
    <location>
        <begin position="177"/>
        <end position="195"/>
    </location>
</feature>
<evidence type="ECO:0000256" key="3">
    <source>
        <dbReference type="ARBA" id="ARBA00022906"/>
    </source>
</evidence>
<feature type="transmembrane region" description="Helical" evidence="6">
    <location>
        <begin position="83"/>
        <end position="102"/>
    </location>
</feature>
<feature type="transmembrane region" description="Helical" evidence="6">
    <location>
        <begin position="154"/>
        <end position="171"/>
    </location>
</feature>
<dbReference type="OrthoDB" id="9799649at2"/>
<reference evidence="8 9" key="1">
    <citation type="journal article" date="2014" name="Antonie Van Leeuwenhoek">
        <title>Hyphomonas beringensis sp. nov. and Hyphomonas chukchiensis sp. nov., isolated from surface seawater of the Bering Sea and Chukchi Sea.</title>
        <authorList>
            <person name="Li C."/>
            <person name="Lai Q."/>
            <person name="Li G."/>
            <person name="Dong C."/>
            <person name="Wang J."/>
            <person name="Liao Y."/>
            <person name="Shao Z."/>
        </authorList>
    </citation>
    <scope>NUCLEOTIDE SEQUENCE [LARGE SCALE GENOMIC DNA]</scope>
    <source>
        <strain evidence="8 9">BH-BN04-4</strain>
    </source>
</reference>
<keyword evidence="3" id="KW-0406">Ion transport</keyword>
<evidence type="ECO:0000259" key="7">
    <source>
        <dbReference type="Pfam" id="PF01545"/>
    </source>
</evidence>
<feature type="transmembrane region" description="Helical" evidence="6">
    <location>
        <begin position="57"/>
        <end position="76"/>
    </location>
</feature>
<evidence type="ECO:0000313" key="9">
    <source>
        <dbReference type="Proteomes" id="UP000027190"/>
    </source>
</evidence>
<proteinExistence type="predicted"/>
<comment type="caution">
    <text evidence="8">The sequence shown here is derived from an EMBL/GenBank/DDBJ whole genome shotgun (WGS) entry which is preliminary data.</text>
</comment>
<dbReference type="AlphaFoldDB" id="A0A062UF50"/>
<dbReference type="Proteomes" id="UP000027190">
    <property type="component" value="Unassembled WGS sequence"/>
</dbReference>
<dbReference type="InterPro" id="IPR002524">
    <property type="entry name" value="Cation_efflux"/>
</dbReference>
<dbReference type="Pfam" id="PF01545">
    <property type="entry name" value="Cation_efflux"/>
    <property type="match status" value="1"/>
</dbReference>
<keyword evidence="3" id="KW-0862">Zinc</keyword>
<dbReference type="PANTHER" id="PTHR11562">
    <property type="entry name" value="CATION EFFLUX PROTEIN/ ZINC TRANSPORTER"/>
    <property type="match status" value="1"/>
</dbReference>
<dbReference type="NCBIfam" id="TIGR01297">
    <property type="entry name" value="CDF"/>
    <property type="match status" value="1"/>
</dbReference>
<dbReference type="SUPFAM" id="SSF161111">
    <property type="entry name" value="Cation efflux protein transmembrane domain-like"/>
    <property type="match status" value="1"/>
</dbReference>
<feature type="domain" description="Cation efflux protein transmembrane" evidence="7">
    <location>
        <begin position="24"/>
        <end position="202"/>
    </location>
</feature>
<evidence type="ECO:0000313" key="8">
    <source>
        <dbReference type="EMBL" id="KCZ55184.1"/>
    </source>
</evidence>
<evidence type="ECO:0000256" key="6">
    <source>
        <dbReference type="SAM" id="Phobius"/>
    </source>
</evidence>
<dbReference type="Gene3D" id="1.20.1510.10">
    <property type="entry name" value="Cation efflux protein transmembrane domain"/>
    <property type="match status" value="1"/>
</dbReference>
<organism evidence="8 9">
    <name type="scientific">Hyphomonas chukchiensis</name>
    <dbReference type="NCBI Taxonomy" id="1280947"/>
    <lineage>
        <taxon>Bacteria</taxon>
        <taxon>Pseudomonadati</taxon>
        <taxon>Pseudomonadota</taxon>
        <taxon>Alphaproteobacteria</taxon>
        <taxon>Hyphomonadales</taxon>
        <taxon>Hyphomonadaceae</taxon>
        <taxon>Hyphomonas</taxon>
    </lineage>
</organism>
<evidence type="ECO:0000256" key="1">
    <source>
        <dbReference type="ARBA" id="ARBA00004141"/>
    </source>
</evidence>
<dbReference type="InterPro" id="IPR058533">
    <property type="entry name" value="Cation_efflux_TM"/>
</dbReference>
<keyword evidence="5 6" id="KW-0472">Membrane</keyword>
<feature type="transmembrane region" description="Helical" evidence="6">
    <location>
        <begin position="23"/>
        <end position="45"/>
    </location>
</feature>
<dbReference type="eggNOG" id="COG1230">
    <property type="taxonomic scope" value="Bacteria"/>
</dbReference>
<dbReference type="RefSeq" id="WP_051615575.1">
    <property type="nucleotide sequence ID" value="NZ_AWFG01000063.1"/>
</dbReference>
<dbReference type="PANTHER" id="PTHR11562:SF17">
    <property type="entry name" value="RE54080P-RELATED"/>
    <property type="match status" value="1"/>
</dbReference>
<dbReference type="STRING" id="1280947.HY30_08450"/>
<dbReference type="InterPro" id="IPR027469">
    <property type="entry name" value="Cation_efflux_TMD_sf"/>
</dbReference>
<dbReference type="EMBL" id="AWFG01000063">
    <property type="protein sequence ID" value="KCZ55184.1"/>
    <property type="molecule type" value="Genomic_DNA"/>
</dbReference>
<dbReference type="GO" id="GO:0005886">
    <property type="term" value="C:plasma membrane"/>
    <property type="evidence" value="ECO:0007669"/>
    <property type="project" value="TreeGrafter"/>
</dbReference>
<dbReference type="GO" id="GO:0005385">
    <property type="term" value="F:zinc ion transmembrane transporter activity"/>
    <property type="evidence" value="ECO:0007669"/>
    <property type="project" value="TreeGrafter"/>
</dbReference>
<name>A0A062UF50_9PROT</name>